<keyword evidence="3" id="KW-1185">Reference proteome</keyword>
<dbReference type="Proteomes" id="UP001163046">
    <property type="component" value="Unassembled WGS sequence"/>
</dbReference>
<gene>
    <name evidence="2" type="ORF">OS493_025662</name>
</gene>
<evidence type="ECO:0000256" key="1">
    <source>
        <dbReference type="SAM" id="MobiDB-lite"/>
    </source>
</evidence>
<comment type="caution">
    <text evidence="2">The sequence shown here is derived from an EMBL/GenBank/DDBJ whole genome shotgun (WGS) entry which is preliminary data.</text>
</comment>
<proteinExistence type="predicted"/>
<feature type="compositionally biased region" description="Basic and acidic residues" evidence="1">
    <location>
        <begin position="239"/>
        <end position="255"/>
    </location>
</feature>
<name>A0A9X0D878_9CNID</name>
<dbReference type="AlphaFoldDB" id="A0A9X0D878"/>
<protein>
    <submittedName>
        <fullName evidence="2">Uncharacterized protein</fullName>
    </submittedName>
</protein>
<evidence type="ECO:0000313" key="2">
    <source>
        <dbReference type="EMBL" id="KAJ7390405.1"/>
    </source>
</evidence>
<accession>A0A9X0D878</accession>
<evidence type="ECO:0000313" key="3">
    <source>
        <dbReference type="Proteomes" id="UP001163046"/>
    </source>
</evidence>
<dbReference type="EMBL" id="MU825417">
    <property type="protein sequence ID" value="KAJ7390405.1"/>
    <property type="molecule type" value="Genomic_DNA"/>
</dbReference>
<reference evidence="2" key="1">
    <citation type="submission" date="2023-01" db="EMBL/GenBank/DDBJ databases">
        <title>Genome assembly of the deep-sea coral Lophelia pertusa.</title>
        <authorList>
            <person name="Herrera S."/>
            <person name="Cordes E."/>
        </authorList>
    </citation>
    <scope>NUCLEOTIDE SEQUENCE</scope>
    <source>
        <strain evidence="2">USNM1676648</strain>
        <tissue evidence="2">Polyp</tissue>
    </source>
</reference>
<organism evidence="2 3">
    <name type="scientific">Desmophyllum pertusum</name>
    <dbReference type="NCBI Taxonomy" id="174260"/>
    <lineage>
        <taxon>Eukaryota</taxon>
        <taxon>Metazoa</taxon>
        <taxon>Cnidaria</taxon>
        <taxon>Anthozoa</taxon>
        <taxon>Hexacorallia</taxon>
        <taxon>Scleractinia</taxon>
        <taxon>Caryophylliina</taxon>
        <taxon>Caryophylliidae</taxon>
        <taxon>Desmophyllum</taxon>
    </lineage>
</organism>
<feature type="region of interest" description="Disordered" evidence="1">
    <location>
        <begin position="225"/>
        <end position="263"/>
    </location>
</feature>
<sequence length="335" mass="38383">MDRRPKSDSYRKAVLTAQNIIKSRTGNAIMKQAYKTADRQAEKKARLIDHRKGKELRKLAHEKVQFINEQDEKLKRKDLSKTRAAKHNDTGAQPVVVEIRIPSEKDFVAVEEHCDEIPEAVRSPRTARSSLMRGKLNAEKRKDVCSAAQTKNQSNEIFTTQIEDYEFTENGEFVLAVKTIRDFNEEAKRGRLPESEIEVRTTNFYQNHDQITSWLNDVERDNLGHFQRTPKSSRRKNKKGAEDGEVPTKDKENSELKNTCKSAKGKLANDKGFLKLPRITYKPESPVSSRTKSFKRMDSLEDPRFTKLLNTLTPVKGTLKLPKIPRSAESKSRAS</sequence>